<dbReference type="GeneID" id="61223159"/>
<accession>A0A0B7NYE3</accession>
<dbReference type="Pfam" id="PF00528">
    <property type="entry name" value="BPD_transp_1"/>
    <property type="match status" value="1"/>
</dbReference>
<proteinExistence type="inferred from homology"/>
<dbReference type="PROSITE" id="PS50928">
    <property type="entry name" value="ABC_TM1"/>
    <property type="match status" value="1"/>
</dbReference>
<dbReference type="InterPro" id="IPR035906">
    <property type="entry name" value="MetI-like_sf"/>
</dbReference>
<evidence type="ECO:0000256" key="3">
    <source>
        <dbReference type="ARBA" id="ARBA00022692"/>
    </source>
</evidence>
<reference evidence="8" key="1">
    <citation type="submission" date="2014-08" db="EMBL/GenBank/DDBJ databases">
        <authorList>
            <person name="Falentin Helene"/>
        </authorList>
    </citation>
    <scope>NUCLEOTIDE SEQUENCE</scope>
</reference>
<feature type="transmembrane region" description="Helical" evidence="6">
    <location>
        <begin position="33"/>
        <end position="53"/>
    </location>
</feature>
<dbReference type="KEGG" id="pfre:RM25_2231"/>
<dbReference type="Gene3D" id="1.10.3720.10">
    <property type="entry name" value="MetI-like"/>
    <property type="match status" value="1"/>
</dbReference>
<keyword evidence="4 6" id="KW-1133">Transmembrane helix</keyword>
<protein>
    <submittedName>
        <fullName evidence="8">IM protein of glycine betaine / choline ABC transporter</fullName>
    </submittedName>
</protein>
<dbReference type="CDD" id="cd06261">
    <property type="entry name" value="TM_PBP2"/>
    <property type="match status" value="1"/>
</dbReference>
<dbReference type="PATRIC" id="fig|66712.6.peg.2282"/>
<dbReference type="SUPFAM" id="SSF161098">
    <property type="entry name" value="MetI-like"/>
    <property type="match status" value="1"/>
</dbReference>
<dbReference type="GO" id="GO:0055085">
    <property type="term" value="P:transmembrane transport"/>
    <property type="evidence" value="ECO:0007669"/>
    <property type="project" value="InterPro"/>
</dbReference>
<comment type="subcellular location">
    <subcellularLocation>
        <location evidence="6">Cell membrane</location>
        <topology evidence="6">Multi-pass membrane protein</topology>
    </subcellularLocation>
    <subcellularLocation>
        <location evidence="1">Membrane</location>
        <topology evidence="1">Multi-pass membrane protein</topology>
    </subcellularLocation>
</comment>
<evidence type="ECO:0000259" key="7">
    <source>
        <dbReference type="PROSITE" id="PS50928"/>
    </source>
</evidence>
<dbReference type="InterPro" id="IPR051204">
    <property type="entry name" value="ABC_transp_perm/SBD"/>
</dbReference>
<evidence type="ECO:0000256" key="4">
    <source>
        <dbReference type="ARBA" id="ARBA00022989"/>
    </source>
</evidence>
<dbReference type="AlphaFoldDB" id="A0A0B7NYE3"/>
<feature type="transmembrane region" description="Helical" evidence="6">
    <location>
        <begin position="153"/>
        <end position="177"/>
    </location>
</feature>
<dbReference type="RefSeq" id="WP_044636481.1">
    <property type="nucleotide sequence ID" value="NZ_CP010341.1"/>
</dbReference>
<keyword evidence="5 6" id="KW-0472">Membrane</keyword>
<gene>
    <name evidence="8" type="primary">proZ</name>
    <name evidence="8" type="ORF">PFCIRM138_05175</name>
</gene>
<feature type="domain" description="ABC transmembrane type-1" evidence="7">
    <location>
        <begin position="27"/>
        <end position="206"/>
    </location>
</feature>
<dbReference type="EMBL" id="LM676394">
    <property type="protein sequence ID" value="CEP26174.1"/>
    <property type="molecule type" value="Genomic_DNA"/>
</dbReference>
<evidence type="ECO:0000256" key="6">
    <source>
        <dbReference type="RuleBase" id="RU363032"/>
    </source>
</evidence>
<sequence>MNWISQAIAWLTDPVHLAGPTGLWALVGQHLAITGWATLIAVVIGVPAGLVIGHTGRGRQLVVGLSGAARALPAIGLLTMVALIAGIGLIGPLVALVVLAMPSVIAGAYSGIDSIEPVTRDAARGVGMSPMQVLWQVELPLALPQLVGGIRAAALQVIATATLAAYVGAGGLGVLLFRGLKTQDYPQMLAGSIVVVALAFLVDAVFEVLGRLISRCTGVVNLATSR</sequence>
<feature type="transmembrane region" description="Helical" evidence="6">
    <location>
        <begin position="74"/>
        <end position="101"/>
    </location>
</feature>
<dbReference type="GO" id="GO:0005886">
    <property type="term" value="C:plasma membrane"/>
    <property type="evidence" value="ECO:0007669"/>
    <property type="project" value="UniProtKB-SubCell"/>
</dbReference>
<comment type="similarity">
    <text evidence="6">Belongs to the binding-protein-dependent transport system permease family.</text>
</comment>
<dbReference type="PANTHER" id="PTHR30177:SF33">
    <property type="entry name" value="POSSIBLE OSMOPROTECTANT (GLYCINE BETAINE_CARNITINE_CHOLINE_L-PROLINE) TRANSPORT INTEGRAL MEMBRANE PROTEIN ABC TRANSPORTER PROZ"/>
    <property type="match status" value="1"/>
</dbReference>
<evidence type="ECO:0000256" key="1">
    <source>
        <dbReference type="ARBA" id="ARBA00004141"/>
    </source>
</evidence>
<evidence type="ECO:0000256" key="2">
    <source>
        <dbReference type="ARBA" id="ARBA00022448"/>
    </source>
</evidence>
<feature type="transmembrane region" description="Helical" evidence="6">
    <location>
        <begin position="189"/>
        <end position="209"/>
    </location>
</feature>
<name>A0A0B7NYE3_PROFF</name>
<keyword evidence="2 6" id="KW-0813">Transport</keyword>
<evidence type="ECO:0000256" key="5">
    <source>
        <dbReference type="ARBA" id="ARBA00023136"/>
    </source>
</evidence>
<evidence type="ECO:0000313" key="8">
    <source>
        <dbReference type="EMBL" id="CEP26174.1"/>
    </source>
</evidence>
<dbReference type="InterPro" id="IPR000515">
    <property type="entry name" value="MetI-like"/>
</dbReference>
<keyword evidence="3 6" id="KW-0812">Transmembrane</keyword>
<dbReference type="PANTHER" id="PTHR30177">
    <property type="entry name" value="GLYCINE BETAINE/L-PROLINE TRANSPORT SYSTEM PERMEASE PROTEIN PROW"/>
    <property type="match status" value="1"/>
</dbReference>
<organism evidence="8">
    <name type="scientific">Propionibacterium freudenreichii subsp. freudenreichii</name>
    <dbReference type="NCBI Taxonomy" id="66712"/>
    <lineage>
        <taxon>Bacteria</taxon>
        <taxon>Bacillati</taxon>
        <taxon>Actinomycetota</taxon>
        <taxon>Actinomycetes</taxon>
        <taxon>Propionibacteriales</taxon>
        <taxon>Propionibacteriaceae</taxon>
        <taxon>Propionibacterium</taxon>
    </lineage>
</organism>
<dbReference type="GO" id="GO:0031460">
    <property type="term" value="P:glycine betaine transport"/>
    <property type="evidence" value="ECO:0007669"/>
    <property type="project" value="TreeGrafter"/>
</dbReference>